<evidence type="ECO:0000313" key="1">
    <source>
        <dbReference type="EMBL" id="KAJ8897556.1"/>
    </source>
</evidence>
<name>A0ABQ9ILJ3_9NEOP</name>
<gene>
    <name evidence="1" type="ORF">PR048_002905</name>
</gene>
<proteinExistence type="predicted"/>
<dbReference type="EMBL" id="JARBHB010000001">
    <property type="protein sequence ID" value="KAJ8897556.1"/>
    <property type="molecule type" value="Genomic_DNA"/>
</dbReference>
<organism evidence="1 2">
    <name type="scientific">Dryococelus australis</name>
    <dbReference type="NCBI Taxonomy" id="614101"/>
    <lineage>
        <taxon>Eukaryota</taxon>
        <taxon>Metazoa</taxon>
        <taxon>Ecdysozoa</taxon>
        <taxon>Arthropoda</taxon>
        <taxon>Hexapoda</taxon>
        <taxon>Insecta</taxon>
        <taxon>Pterygota</taxon>
        <taxon>Neoptera</taxon>
        <taxon>Polyneoptera</taxon>
        <taxon>Phasmatodea</taxon>
        <taxon>Verophasmatodea</taxon>
        <taxon>Anareolatae</taxon>
        <taxon>Phasmatidae</taxon>
        <taxon>Eurycanthinae</taxon>
        <taxon>Dryococelus</taxon>
    </lineage>
</organism>
<reference evidence="1 2" key="1">
    <citation type="submission" date="2023-02" db="EMBL/GenBank/DDBJ databases">
        <title>LHISI_Scaffold_Assembly.</title>
        <authorList>
            <person name="Stuart O.P."/>
            <person name="Cleave R."/>
            <person name="Magrath M.J.L."/>
            <person name="Mikheyev A.S."/>
        </authorList>
    </citation>
    <scope>NUCLEOTIDE SEQUENCE [LARGE SCALE GENOMIC DNA]</scope>
    <source>
        <strain evidence="1">Daus_M_001</strain>
        <tissue evidence="1">Leg muscle</tissue>
    </source>
</reference>
<protein>
    <submittedName>
        <fullName evidence="1">Uncharacterized protein</fullName>
    </submittedName>
</protein>
<comment type="caution">
    <text evidence="1">The sequence shown here is derived from an EMBL/GenBank/DDBJ whole genome shotgun (WGS) entry which is preliminary data.</text>
</comment>
<dbReference type="Proteomes" id="UP001159363">
    <property type="component" value="Chromosome 1"/>
</dbReference>
<keyword evidence="2" id="KW-1185">Reference proteome</keyword>
<accession>A0ABQ9ILJ3</accession>
<sequence>MEQRPECKGVGNEIPEKTRLPAASSGTGEIFMRSKSISTEECEWTKAETVLLYIEVLRYTVAIHYYSKWMPLTHLFPFSHSPAMVPYSWHRATLLLINLSWLVREVLRTPSRAEDGSCTSLNSFIAACVKCYGAANALEALCSTRLSWRAEKRTQTDRVSEEIWAALNSEVLRADDCEVR</sequence>
<evidence type="ECO:0000313" key="2">
    <source>
        <dbReference type="Proteomes" id="UP001159363"/>
    </source>
</evidence>